<dbReference type="SUPFAM" id="SSF69618">
    <property type="entry name" value="HemD-like"/>
    <property type="match status" value="1"/>
</dbReference>
<evidence type="ECO:0000256" key="9">
    <source>
        <dbReference type="RuleBase" id="RU366031"/>
    </source>
</evidence>
<evidence type="ECO:0000256" key="10">
    <source>
        <dbReference type="SAM" id="MobiDB-lite"/>
    </source>
</evidence>
<comment type="catalytic activity">
    <reaction evidence="8 9">
        <text>hydroxymethylbilane = uroporphyrinogen III + H2O</text>
        <dbReference type="Rhea" id="RHEA:18965"/>
        <dbReference type="ChEBI" id="CHEBI:15377"/>
        <dbReference type="ChEBI" id="CHEBI:57308"/>
        <dbReference type="ChEBI" id="CHEBI:57845"/>
        <dbReference type="EC" id="4.2.1.75"/>
    </reaction>
</comment>
<evidence type="ECO:0000256" key="2">
    <source>
        <dbReference type="ARBA" id="ARBA00008133"/>
    </source>
</evidence>
<evidence type="ECO:0000313" key="12">
    <source>
        <dbReference type="EMBL" id="NIH54335.1"/>
    </source>
</evidence>
<dbReference type="GO" id="GO:0006782">
    <property type="term" value="P:protoporphyrinogen IX biosynthetic process"/>
    <property type="evidence" value="ECO:0007669"/>
    <property type="project" value="UniProtKB-UniRule"/>
</dbReference>
<reference evidence="12 13" key="1">
    <citation type="submission" date="2020-02" db="EMBL/GenBank/DDBJ databases">
        <title>Sequencing the genomes of 1000 actinobacteria strains.</title>
        <authorList>
            <person name="Klenk H.-P."/>
        </authorList>
    </citation>
    <scope>NUCLEOTIDE SEQUENCE [LARGE SCALE GENOMIC DNA]</scope>
    <source>
        <strain evidence="12 13">DSM 27960</strain>
    </source>
</reference>
<dbReference type="RefSeq" id="WP_167150724.1">
    <property type="nucleotide sequence ID" value="NZ_JAAMOX010000002.1"/>
</dbReference>
<feature type="domain" description="Tetrapyrrole biosynthesis uroporphyrinogen III synthase" evidence="11">
    <location>
        <begin position="23"/>
        <end position="240"/>
    </location>
</feature>
<feature type="region of interest" description="Disordered" evidence="10">
    <location>
        <begin position="253"/>
        <end position="272"/>
    </location>
</feature>
<accession>A0A7X5R2S6</accession>
<gene>
    <name evidence="12" type="ORF">FHX76_002231</name>
</gene>
<evidence type="ECO:0000259" key="11">
    <source>
        <dbReference type="Pfam" id="PF02602"/>
    </source>
</evidence>
<dbReference type="EMBL" id="JAAMOX010000002">
    <property type="protein sequence ID" value="NIH54335.1"/>
    <property type="molecule type" value="Genomic_DNA"/>
</dbReference>
<dbReference type="CDD" id="cd06578">
    <property type="entry name" value="HemD"/>
    <property type="match status" value="1"/>
</dbReference>
<dbReference type="AlphaFoldDB" id="A0A7X5R2S6"/>
<dbReference type="InterPro" id="IPR036108">
    <property type="entry name" value="4pyrrol_syn_uPrphyn_synt_sf"/>
</dbReference>
<evidence type="ECO:0000256" key="1">
    <source>
        <dbReference type="ARBA" id="ARBA00004772"/>
    </source>
</evidence>
<dbReference type="PANTHER" id="PTHR38042:SF1">
    <property type="entry name" value="UROPORPHYRINOGEN-III SYNTHASE, CHLOROPLASTIC"/>
    <property type="match status" value="1"/>
</dbReference>
<dbReference type="InterPro" id="IPR039793">
    <property type="entry name" value="UROS/Hem4"/>
</dbReference>
<evidence type="ECO:0000256" key="3">
    <source>
        <dbReference type="ARBA" id="ARBA00013109"/>
    </source>
</evidence>
<dbReference type="UniPathway" id="UPA00251">
    <property type="reaction ID" value="UER00320"/>
</dbReference>
<dbReference type="GO" id="GO:0004852">
    <property type="term" value="F:uroporphyrinogen-III synthase activity"/>
    <property type="evidence" value="ECO:0007669"/>
    <property type="project" value="UniProtKB-UniRule"/>
</dbReference>
<dbReference type="PANTHER" id="PTHR38042">
    <property type="entry name" value="UROPORPHYRINOGEN-III SYNTHASE, CHLOROPLASTIC"/>
    <property type="match status" value="1"/>
</dbReference>
<dbReference type="Gene3D" id="3.40.50.10090">
    <property type="match status" value="2"/>
</dbReference>
<evidence type="ECO:0000256" key="4">
    <source>
        <dbReference type="ARBA" id="ARBA00023239"/>
    </source>
</evidence>
<comment type="similarity">
    <text evidence="2 9">Belongs to the uroporphyrinogen-III synthase family.</text>
</comment>
<evidence type="ECO:0000256" key="7">
    <source>
        <dbReference type="ARBA" id="ARBA00040167"/>
    </source>
</evidence>
<keyword evidence="5 9" id="KW-0627">Porphyrin biosynthesis</keyword>
<evidence type="ECO:0000256" key="6">
    <source>
        <dbReference type="ARBA" id="ARBA00037589"/>
    </source>
</evidence>
<comment type="function">
    <text evidence="6 9">Catalyzes cyclization of the linear tetrapyrrole, hydroxymethylbilane, to the macrocyclic uroporphyrinogen III.</text>
</comment>
<feature type="compositionally biased region" description="Polar residues" evidence="10">
    <location>
        <begin position="261"/>
        <end position="272"/>
    </location>
</feature>
<name>A0A7X5R2S6_9MICO</name>
<dbReference type="GO" id="GO:0006780">
    <property type="term" value="P:uroporphyrinogen III biosynthetic process"/>
    <property type="evidence" value="ECO:0007669"/>
    <property type="project" value="UniProtKB-UniRule"/>
</dbReference>
<dbReference type="EC" id="4.2.1.75" evidence="3 9"/>
<comment type="pathway">
    <text evidence="1 9">Porphyrin-containing compound metabolism; protoporphyrin-IX biosynthesis; coproporphyrinogen-III from 5-aminolevulinate: step 3/4.</text>
</comment>
<keyword evidence="13" id="KW-1185">Reference proteome</keyword>
<sequence>MAEYQPEGPVVLVPRGGEWGEAAATLIREHGFTPLIAPLIETVPSPRKDELERAVGDLRAGRFDWIVFASASAVPALAGLAGALPSCVRVAAVGSATEAELLKAGFRVDLVPPATSSAADLLSSWPEERGNTALVTGSQLSPPTLANGLKELGLDVTRVEAYQTLPVEAAAVVREGMRAGGIAAVFVTSASVATQVAKQFLGIPTRTTIICIGESSTVAATRLGLSVAATATEQSVRGMLDALVHLNAHAAAATDYPQPSDPSTHTTPTNLG</sequence>
<dbReference type="Pfam" id="PF02602">
    <property type="entry name" value="HEM4"/>
    <property type="match status" value="1"/>
</dbReference>
<comment type="caution">
    <text evidence="12">The sequence shown here is derived from an EMBL/GenBank/DDBJ whole genome shotgun (WGS) entry which is preliminary data.</text>
</comment>
<proteinExistence type="inferred from homology"/>
<keyword evidence="4 9" id="KW-0456">Lyase</keyword>
<evidence type="ECO:0000256" key="8">
    <source>
        <dbReference type="ARBA" id="ARBA00048617"/>
    </source>
</evidence>
<evidence type="ECO:0000313" key="13">
    <source>
        <dbReference type="Proteomes" id="UP000541033"/>
    </source>
</evidence>
<dbReference type="Proteomes" id="UP000541033">
    <property type="component" value="Unassembled WGS sequence"/>
</dbReference>
<evidence type="ECO:0000256" key="5">
    <source>
        <dbReference type="ARBA" id="ARBA00023244"/>
    </source>
</evidence>
<protein>
    <recommendedName>
        <fullName evidence="7 9">Uroporphyrinogen-III synthase</fullName>
        <ecNumber evidence="3 9">4.2.1.75</ecNumber>
    </recommendedName>
</protein>
<dbReference type="InterPro" id="IPR003754">
    <property type="entry name" value="4pyrrol_synth_uPrphyn_synth"/>
</dbReference>
<organism evidence="12 13">
    <name type="scientific">Lysinibacter cavernae</name>
    <dbReference type="NCBI Taxonomy" id="1640652"/>
    <lineage>
        <taxon>Bacteria</taxon>
        <taxon>Bacillati</taxon>
        <taxon>Actinomycetota</taxon>
        <taxon>Actinomycetes</taxon>
        <taxon>Micrococcales</taxon>
        <taxon>Microbacteriaceae</taxon>
        <taxon>Lysinibacter</taxon>
    </lineage>
</organism>